<dbReference type="EMBL" id="JACEIK010002364">
    <property type="protein sequence ID" value="MCD9560710.1"/>
    <property type="molecule type" value="Genomic_DNA"/>
</dbReference>
<proteinExistence type="predicted"/>
<evidence type="ECO:0000313" key="1">
    <source>
        <dbReference type="EMBL" id="MCD9560710.1"/>
    </source>
</evidence>
<sequence>MGVDVSRFPVKEVSSTYNDRAFANMGYVLDNGVWVKKANYKPKVKPVSVVNSSGISSDDAQNSVLTSLLMETQDIKWSLGVVDTGKKELQGASTLKVKIGKKELEGKYRRTDQEI</sequence>
<name>A0ABS8UPZ4_DATST</name>
<evidence type="ECO:0000313" key="2">
    <source>
        <dbReference type="Proteomes" id="UP000823775"/>
    </source>
</evidence>
<organism evidence="1 2">
    <name type="scientific">Datura stramonium</name>
    <name type="common">Jimsonweed</name>
    <name type="synonym">Common thornapple</name>
    <dbReference type="NCBI Taxonomy" id="4076"/>
    <lineage>
        <taxon>Eukaryota</taxon>
        <taxon>Viridiplantae</taxon>
        <taxon>Streptophyta</taxon>
        <taxon>Embryophyta</taxon>
        <taxon>Tracheophyta</taxon>
        <taxon>Spermatophyta</taxon>
        <taxon>Magnoliopsida</taxon>
        <taxon>eudicotyledons</taxon>
        <taxon>Gunneridae</taxon>
        <taxon>Pentapetalae</taxon>
        <taxon>asterids</taxon>
        <taxon>lamiids</taxon>
        <taxon>Solanales</taxon>
        <taxon>Solanaceae</taxon>
        <taxon>Solanoideae</taxon>
        <taxon>Datureae</taxon>
        <taxon>Datura</taxon>
    </lineage>
</organism>
<protein>
    <submittedName>
        <fullName evidence="1">Uncharacterized protein</fullName>
    </submittedName>
</protein>
<keyword evidence="2" id="KW-1185">Reference proteome</keyword>
<accession>A0ABS8UPZ4</accession>
<dbReference type="Proteomes" id="UP000823775">
    <property type="component" value="Unassembled WGS sequence"/>
</dbReference>
<reference evidence="1 2" key="1">
    <citation type="journal article" date="2021" name="BMC Genomics">
        <title>Datura genome reveals duplications of psychoactive alkaloid biosynthetic genes and high mutation rate following tissue culture.</title>
        <authorList>
            <person name="Rajewski A."/>
            <person name="Carter-House D."/>
            <person name="Stajich J."/>
            <person name="Litt A."/>
        </authorList>
    </citation>
    <scope>NUCLEOTIDE SEQUENCE [LARGE SCALE GENOMIC DNA]</scope>
    <source>
        <strain evidence="1">AR-01</strain>
    </source>
</reference>
<gene>
    <name evidence="1" type="ORF">HAX54_019456</name>
</gene>
<comment type="caution">
    <text evidence="1">The sequence shown here is derived from an EMBL/GenBank/DDBJ whole genome shotgun (WGS) entry which is preliminary data.</text>
</comment>